<dbReference type="Proteomes" id="UP000030428">
    <property type="component" value="Unassembled WGS sequence"/>
</dbReference>
<feature type="domain" description="AAA-ATPase-like" evidence="1">
    <location>
        <begin position="5"/>
        <end position="47"/>
    </location>
</feature>
<comment type="caution">
    <text evidence="2">The sequence shown here is derived from an EMBL/GenBank/DDBJ whole genome shotgun (WGS) entry which is preliminary data.</text>
</comment>
<keyword evidence="3" id="KW-1185">Reference proteome</keyword>
<reference evidence="2 3" key="1">
    <citation type="journal article" date="2016" name="Front. Microbiol.">
        <title>Single-Cell (Meta-)Genomics of a Dimorphic Candidatus Thiomargarita nelsonii Reveals Genomic Plasticity.</title>
        <authorList>
            <person name="Flood B.E."/>
            <person name="Fliss P."/>
            <person name="Jones D.S."/>
            <person name="Dick G.J."/>
            <person name="Jain S."/>
            <person name="Kaster A.K."/>
            <person name="Winkel M."/>
            <person name="Mussmann M."/>
            <person name="Bailey J."/>
        </authorList>
    </citation>
    <scope>NUCLEOTIDE SEQUENCE [LARGE SCALE GENOMIC DNA]</scope>
    <source>
        <strain evidence="2">Hydrate Ridge</strain>
    </source>
</reference>
<name>A0A0A6PC23_9GAMM</name>
<dbReference type="Pfam" id="PF09820">
    <property type="entry name" value="AAA-ATPase_like"/>
    <property type="match status" value="1"/>
</dbReference>
<dbReference type="InterPro" id="IPR018631">
    <property type="entry name" value="AAA-ATPase-like_dom"/>
</dbReference>
<dbReference type="EMBL" id="JSZA02000213">
    <property type="protein sequence ID" value="KHD08258.1"/>
    <property type="molecule type" value="Genomic_DNA"/>
</dbReference>
<evidence type="ECO:0000259" key="1">
    <source>
        <dbReference type="Pfam" id="PF09820"/>
    </source>
</evidence>
<organism evidence="2 3">
    <name type="scientific">Candidatus Thiomargarita nelsonii</name>
    <dbReference type="NCBI Taxonomy" id="1003181"/>
    <lineage>
        <taxon>Bacteria</taxon>
        <taxon>Pseudomonadati</taxon>
        <taxon>Pseudomonadota</taxon>
        <taxon>Gammaproteobacteria</taxon>
        <taxon>Thiotrichales</taxon>
        <taxon>Thiotrichaceae</taxon>
        <taxon>Thiomargarita</taxon>
    </lineage>
</organism>
<gene>
    <name evidence="2" type="ORF">PN36_29900</name>
</gene>
<proteinExistence type="predicted"/>
<dbReference type="AlphaFoldDB" id="A0A0A6PC23"/>
<evidence type="ECO:0000313" key="2">
    <source>
        <dbReference type="EMBL" id="KHD08258.1"/>
    </source>
</evidence>
<protein>
    <recommendedName>
        <fullName evidence="1">AAA-ATPase-like domain-containing protein</fullName>
    </recommendedName>
</protein>
<accession>A0A0A6PC23</accession>
<evidence type="ECO:0000313" key="3">
    <source>
        <dbReference type="Proteomes" id="UP000030428"/>
    </source>
</evidence>
<sequence length="62" mass="7594">MLKFPYSVCDFYKLITNNYYYADRTNHIRLIEEAGEQLLFLRPRRFGLEKPYYCPCYKIITT</sequence>